<protein>
    <recommendedName>
        <fullName evidence="2">Lipoprotein</fullName>
    </recommendedName>
</protein>
<evidence type="ECO:0008006" key="2">
    <source>
        <dbReference type="Google" id="ProtNLM"/>
    </source>
</evidence>
<gene>
    <name evidence="1" type="ORF">IBLFYP30_02886</name>
</gene>
<dbReference type="AlphaFoldDB" id="A0A6N3FAP3"/>
<dbReference type="NCBIfam" id="NF041286">
    <property type="entry name" value="lipo_GerS"/>
    <property type="match status" value="1"/>
</dbReference>
<dbReference type="InterPro" id="IPR029046">
    <property type="entry name" value="LolA/LolB/LppX"/>
</dbReference>
<reference evidence="1" key="1">
    <citation type="submission" date="2019-11" db="EMBL/GenBank/DDBJ databases">
        <authorList>
            <person name="Feng L."/>
        </authorList>
    </citation>
    <scope>NUCLEOTIDE SEQUENCE</scope>
    <source>
        <strain evidence="1">IbartlettiiLFYP30</strain>
    </source>
</reference>
<evidence type="ECO:0000313" key="1">
    <source>
        <dbReference type="EMBL" id="VYU49125.1"/>
    </source>
</evidence>
<accession>A0A6N3FAP3</accession>
<sequence>MIKRKTILSIFILIFLTINLVGCKNLSQQTKEDIYEDFQKKITKMTSYTCQADITVFNNKSQSKYTINHTYKKPSYYKLEIIKPENLNGKTIEYNKDKIIIKNKQLDDVVELPNVGDNKLYLFIGDFVQDFMQKDSININDSNEQLILEKDISQESNYLSKQILYIDKKTKNPVKVEILNNEGEKKFIVNYTNFQSEH</sequence>
<name>A0A6N3FAP3_9FIRM</name>
<dbReference type="Gene3D" id="2.50.20.10">
    <property type="entry name" value="Lipoprotein localisation LolA/LolB/LppX"/>
    <property type="match status" value="1"/>
</dbReference>
<proteinExistence type="predicted"/>
<dbReference type="SUPFAM" id="SSF89392">
    <property type="entry name" value="Prokaryotic lipoproteins and lipoprotein localization factors"/>
    <property type="match status" value="1"/>
</dbReference>
<dbReference type="RefSeq" id="WP_156531187.1">
    <property type="nucleotide sequence ID" value="NZ_CACRUE010000040.1"/>
</dbReference>
<dbReference type="EMBL" id="CACRUE010000040">
    <property type="protein sequence ID" value="VYU49125.1"/>
    <property type="molecule type" value="Genomic_DNA"/>
</dbReference>
<organism evidence="1">
    <name type="scientific">Intestinibacter bartlettii</name>
    <dbReference type="NCBI Taxonomy" id="261299"/>
    <lineage>
        <taxon>Bacteria</taxon>
        <taxon>Bacillati</taxon>
        <taxon>Bacillota</taxon>
        <taxon>Clostridia</taxon>
        <taxon>Peptostreptococcales</taxon>
        <taxon>Peptostreptococcaceae</taxon>
        <taxon>Intestinibacter</taxon>
    </lineage>
</organism>